<dbReference type="EMBL" id="JAJAPX010000002">
    <property type="protein sequence ID" value="MCB4807835.1"/>
    <property type="molecule type" value="Genomic_DNA"/>
</dbReference>
<dbReference type="GO" id="GO:0030246">
    <property type="term" value="F:carbohydrate binding"/>
    <property type="evidence" value="ECO:0007669"/>
    <property type="project" value="InterPro"/>
</dbReference>
<comment type="cofactor">
    <cofactor evidence="1">
        <name>Ca(2+)</name>
        <dbReference type="ChEBI" id="CHEBI:29108"/>
    </cofactor>
</comment>
<proteinExistence type="predicted"/>
<gene>
    <name evidence="4" type="ORF">LG651_06195</name>
</gene>
<dbReference type="InterPro" id="IPR014718">
    <property type="entry name" value="GH-type_carb-bd"/>
</dbReference>
<name>A0A9X1I6S3_9FLAO</name>
<dbReference type="PANTHER" id="PTHR10091">
    <property type="entry name" value="ALDOSE-1-EPIMERASE"/>
    <property type="match status" value="1"/>
</dbReference>
<dbReference type="GO" id="GO:0004034">
    <property type="term" value="F:aldose 1-epimerase activity"/>
    <property type="evidence" value="ECO:0007669"/>
    <property type="project" value="TreeGrafter"/>
</dbReference>
<comment type="caution">
    <text evidence="4">The sequence shown here is derived from an EMBL/GenBank/DDBJ whole genome shotgun (WGS) entry which is preliminary data.</text>
</comment>
<dbReference type="InterPro" id="IPR011013">
    <property type="entry name" value="Gal_mutarotase_sf_dom"/>
</dbReference>
<reference evidence="4" key="1">
    <citation type="submission" date="2021-10" db="EMBL/GenBank/DDBJ databases">
        <title>Tamlana sargassums sp. nov., and Tamlana laminarinivorans sp. nov., two new bacteria isolated from the brown alga.</title>
        <authorList>
            <person name="Li J."/>
        </authorList>
    </citation>
    <scope>NUCLEOTIDE SEQUENCE</scope>
    <source>
        <strain evidence="4">62-3</strain>
    </source>
</reference>
<evidence type="ECO:0000256" key="1">
    <source>
        <dbReference type="ARBA" id="ARBA00001913"/>
    </source>
</evidence>
<dbReference type="Pfam" id="PF01263">
    <property type="entry name" value="Aldose_epim"/>
    <property type="match status" value="1"/>
</dbReference>
<dbReference type="Proteomes" id="UP001139286">
    <property type="component" value="Unassembled WGS sequence"/>
</dbReference>
<dbReference type="PANTHER" id="PTHR10091:SF0">
    <property type="entry name" value="GALACTOSE MUTAROTASE"/>
    <property type="match status" value="1"/>
</dbReference>
<sequence>MFQISHNKTLNILEIAHSNKKLFAKINLNDGASLQECTLNANQIIKDLAPLKYENTYASSILFPFANRIKDGEYKFEGKIYKFDINEPKNNNALHGLVFNKTFNIVSTKASENEAHIVLLYSEMEKHPAFPYTYNITITYTFTRTTVSLNVIIKNTSNNTFPFTLGWHPYFSSENLYQSNISFNSLEKIELDDRNITSGVKPAPETDFKIKNKTLDDCWILNSDEIVFKTPAYKLQFNSNAKQNFLQIYTPPAPNTIAIEPTTGVSNSFNNQIGLQLLGPDQSEQITWTITID</sequence>
<dbReference type="GO" id="GO:0006006">
    <property type="term" value="P:glucose metabolic process"/>
    <property type="evidence" value="ECO:0007669"/>
    <property type="project" value="TreeGrafter"/>
</dbReference>
<dbReference type="GO" id="GO:0033499">
    <property type="term" value="P:galactose catabolic process via UDP-galactose, Leloir pathway"/>
    <property type="evidence" value="ECO:0007669"/>
    <property type="project" value="TreeGrafter"/>
</dbReference>
<organism evidence="4 5">
    <name type="scientific">Neotamlana sargassicola</name>
    <dbReference type="NCBI Taxonomy" id="2883125"/>
    <lineage>
        <taxon>Bacteria</taxon>
        <taxon>Pseudomonadati</taxon>
        <taxon>Bacteroidota</taxon>
        <taxon>Flavobacteriia</taxon>
        <taxon>Flavobacteriales</taxon>
        <taxon>Flavobacteriaceae</taxon>
        <taxon>Neotamlana</taxon>
    </lineage>
</organism>
<dbReference type="RefSeq" id="WP_226695260.1">
    <property type="nucleotide sequence ID" value="NZ_JAJAPX010000002.1"/>
</dbReference>
<dbReference type="InterPro" id="IPR008183">
    <property type="entry name" value="Aldose_1/G6P_1-epimerase"/>
</dbReference>
<keyword evidence="5" id="KW-1185">Reference proteome</keyword>
<dbReference type="Gene3D" id="2.70.98.10">
    <property type="match status" value="1"/>
</dbReference>
<evidence type="ECO:0000313" key="5">
    <source>
        <dbReference type="Proteomes" id="UP001139286"/>
    </source>
</evidence>
<evidence type="ECO:0000256" key="2">
    <source>
        <dbReference type="ARBA" id="ARBA00011245"/>
    </source>
</evidence>
<dbReference type="AlphaFoldDB" id="A0A9X1I6S3"/>
<keyword evidence="3" id="KW-0106">Calcium</keyword>
<dbReference type="SUPFAM" id="SSF74650">
    <property type="entry name" value="Galactose mutarotase-like"/>
    <property type="match status" value="1"/>
</dbReference>
<evidence type="ECO:0000313" key="4">
    <source>
        <dbReference type="EMBL" id="MCB4807835.1"/>
    </source>
</evidence>
<protein>
    <submittedName>
        <fullName evidence="4">Aldose 1-epimerase</fullName>
    </submittedName>
</protein>
<comment type="subunit">
    <text evidence="2">Monomer.</text>
</comment>
<accession>A0A9X1I6S3</accession>
<evidence type="ECO:0000256" key="3">
    <source>
        <dbReference type="ARBA" id="ARBA00022837"/>
    </source>
</evidence>
<dbReference type="CDD" id="cd01081">
    <property type="entry name" value="Aldose_epim"/>
    <property type="match status" value="1"/>
</dbReference>